<evidence type="ECO:0000313" key="2">
    <source>
        <dbReference type="Proteomes" id="UP001589896"/>
    </source>
</evidence>
<protein>
    <submittedName>
        <fullName evidence="1">Uncharacterized protein</fullName>
    </submittedName>
</protein>
<proteinExistence type="predicted"/>
<reference evidence="1 2" key="1">
    <citation type="submission" date="2024-09" db="EMBL/GenBank/DDBJ databases">
        <authorList>
            <person name="Sun Q."/>
            <person name="Mori K."/>
        </authorList>
    </citation>
    <scope>NUCLEOTIDE SEQUENCE [LARGE SCALE GENOMIC DNA]</scope>
    <source>
        <strain evidence="1 2">KCTC 23076</strain>
    </source>
</reference>
<comment type="caution">
    <text evidence="1">The sequence shown here is derived from an EMBL/GenBank/DDBJ whole genome shotgun (WGS) entry which is preliminary data.</text>
</comment>
<gene>
    <name evidence="1" type="ORF">ACFFGH_08120</name>
</gene>
<sequence length="48" mass="5240">MGRAVELYSRLADGERPWMRAGEAFQAHRVRDRLSHAGASGGADRAEA</sequence>
<dbReference type="Proteomes" id="UP001589896">
    <property type="component" value="Unassembled WGS sequence"/>
</dbReference>
<dbReference type="RefSeq" id="WP_386666798.1">
    <property type="nucleotide sequence ID" value="NZ_JBHLTG010000001.1"/>
</dbReference>
<dbReference type="EMBL" id="JBHLTG010000001">
    <property type="protein sequence ID" value="MFC0677802.1"/>
    <property type="molecule type" value="Genomic_DNA"/>
</dbReference>
<name>A0ABV6RN47_9GAMM</name>
<evidence type="ECO:0000313" key="1">
    <source>
        <dbReference type="EMBL" id="MFC0677802.1"/>
    </source>
</evidence>
<organism evidence="1 2">
    <name type="scientific">Lysobacter korlensis</name>
    <dbReference type="NCBI Taxonomy" id="553636"/>
    <lineage>
        <taxon>Bacteria</taxon>
        <taxon>Pseudomonadati</taxon>
        <taxon>Pseudomonadota</taxon>
        <taxon>Gammaproteobacteria</taxon>
        <taxon>Lysobacterales</taxon>
        <taxon>Lysobacteraceae</taxon>
        <taxon>Lysobacter</taxon>
    </lineage>
</organism>
<accession>A0ABV6RN47</accession>
<keyword evidence="2" id="KW-1185">Reference proteome</keyword>